<dbReference type="InterPro" id="IPR050366">
    <property type="entry name" value="BP-dependent_transpt_permease"/>
</dbReference>
<dbReference type="SUPFAM" id="SSF161098">
    <property type="entry name" value="MetI-like"/>
    <property type="match status" value="1"/>
</dbReference>
<dbReference type="GO" id="GO:0055085">
    <property type="term" value="P:transmembrane transport"/>
    <property type="evidence" value="ECO:0007669"/>
    <property type="project" value="InterPro"/>
</dbReference>
<dbReference type="RefSeq" id="WP_012870545.1">
    <property type="nucleotide sequence ID" value="NC_013523.1"/>
</dbReference>
<dbReference type="CDD" id="cd06261">
    <property type="entry name" value="TM_PBP2"/>
    <property type="match status" value="1"/>
</dbReference>
<dbReference type="InterPro" id="IPR000515">
    <property type="entry name" value="MetI-like"/>
</dbReference>
<gene>
    <name evidence="9" type="ordered locus">Sthe_0057</name>
</gene>
<feature type="transmembrane region" description="Helical" evidence="7">
    <location>
        <begin position="27"/>
        <end position="50"/>
    </location>
</feature>
<feature type="transmembrane region" description="Helical" evidence="7">
    <location>
        <begin position="94"/>
        <end position="118"/>
    </location>
</feature>
<keyword evidence="10" id="KW-1185">Reference proteome</keyword>
<dbReference type="GO" id="GO:0005886">
    <property type="term" value="C:plasma membrane"/>
    <property type="evidence" value="ECO:0007669"/>
    <property type="project" value="UniProtKB-SubCell"/>
</dbReference>
<evidence type="ECO:0000256" key="2">
    <source>
        <dbReference type="ARBA" id="ARBA00022448"/>
    </source>
</evidence>
<evidence type="ECO:0000256" key="7">
    <source>
        <dbReference type="RuleBase" id="RU363032"/>
    </source>
</evidence>
<dbReference type="Proteomes" id="UP000002027">
    <property type="component" value="Chromosome 1"/>
</dbReference>
<comment type="similarity">
    <text evidence="7">Belongs to the binding-protein-dependent transport system permease family.</text>
</comment>
<keyword evidence="3" id="KW-1003">Cell membrane</keyword>
<evidence type="ECO:0000256" key="4">
    <source>
        <dbReference type="ARBA" id="ARBA00022692"/>
    </source>
</evidence>
<reference evidence="10" key="1">
    <citation type="submission" date="2009-11" db="EMBL/GenBank/DDBJ databases">
        <title>The complete chromosome 1 of Sphaerobacter thermophilus DSM 20745.</title>
        <authorList>
            <person name="Lucas S."/>
            <person name="Copeland A."/>
            <person name="Lapidus A."/>
            <person name="Glavina del Rio T."/>
            <person name="Dalin E."/>
            <person name="Tice H."/>
            <person name="Bruce D."/>
            <person name="Goodwin L."/>
            <person name="Pitluck S."/>
            <person name="Kyrpides N."/>
            <person name="Mavromatis K."/>
            <person name="Ivanova N."/>
            <person name="Mikhailova N."/>
            <person name="LaButti K.M."/>
            <person name="Clum A."/>
            <person name="Sun H.I."/>
            <person name="Brettin T."/>
            <person name="Detter J.C."/>
            <person name="Han C."/>
            <person name="Larimer F."/>
            <person name="Land M."/>
            <person name="Hauser L."/>
            <person name="Markowitz V."/>
            <person name="Cheng J.F."/>
            <person name="Hugenholtz P."/>
            <person name="Woyke T."/>
            <person name="Wu D."/>
            <person name="Steenblock K."/>
            <person name="Schneider S."/>
            <person name="Pukall R."/>
            <person name="Goeker M."/>
            <person name="Klenk H.P."/>
            <person name="Eisen J.A."/>
        </authorList>
    </citation>
    <scope>NUCLEOTIDE SEQUENCE [LARGE SCALE GENOMIC DNA]</scope>
    <source>
        <strain evidence="10">ATCC 49802 / DSM 20745 / S 6022</strain>
    </source>
</reference>
<evidence type="ECO:0000256" key="6">
    <source>
        <dbReference type="ARBA" id="ARBA00023136"/>
    </source>
</evidence>
<dbReference type="PANTHER" id="PTHR43386">
    <property type="entry name" value="OLIGOPEPTIDE TRANSPORT SYSTEM PERMEASE PROTEIN APPC"/>
    <property type="match status" value="1"/>
</dbReference>
<name>D1C5I0_SPHTD</name>
<dbReference type="OrthoDB" id="9776213at2"/>
<dbReference type="eggNOG" id="COG1173">
    <property type="taxonomic scope" value="Bacteria"/>
</dbReference>
<accession>D1C5I0</accession>
<dbReference type="Pfam" id="PF12911">
    <property type="entry name" value="OppC_N"/>
    <property type="match status" value="1"/>
</dbReference>
<dbReference type="PANTHER" id="PTHR43386:SF1">
    <property type="entry name" value="D,D-DIPEPTIDE TRANSPORT SYSTEM PERMEASE PROTEIN DDPC-RELATED"/>
    <property type="match status" value="1"/>
</dbReference>
<evidence type="ECO:0000259" key="8">
    <source>
        <dbReference type="PROSITE" id="PS50928"/>
    </source>
</evidence>
<proteinExistence type="inferred from homology"/>
<dbReference type="InterPro" id="IPR025966">
    <property type="entry name" value="OppC_N"/>
</dbReference>
<dbReference type="PROSITE" id="PS50928">
    <property type="entry name" value="ABC_TM1"/>
    <property type="match status" value="1"/>
</dbReference>
<keyword evidence="6 7" id="KW-0472">Membrane</keyword>
<dbReference type="InterPro" id="IPR035906">
    <property type="entry name" value="MetI-like_sf"/>
</dbReference>
<keyword evidence="4 7" id="KW-0812">Transmembrane</keyword>
<dbReference type="Gene3D" id="1.10.3720.10">
    <property type="entry name" value="MetI-like"/>
    <property type="match status" value="1"/>
</dbReference>
<evidence type="ECO:0000256" key="1">
    <source>
        <dbReference type="ARBA" id="ARBA00004651"/>
    </source>
</evidence>
<keyword evidence="5 7" id="KW-1133">Transmembrane helix</keyword>
<protein>
    <submittedName>
        <fullName evidence="9">Binding-protein-dependent transport systems inner membrane component</fullName>
    </submittedName>
</protein>
<feature type="domain" description="ABC transmembrane type-1" evidence="8">
    <location>
        <begin position="90"/>
        <end position="279"/>
    </location>
</feature>
<evidence type="ECO:0000313" key="10">
    <source>
        <dbReference type="Proteomes" id="UP000002027"/>
    </source>
</evidence>
<sequence>MTTAQALPRAATRGKWTRFRSSLFQDYWALAAVAFLALVVLAAIAAPLLVSGDVNKPDYGVRLKPPLTAGHPLGTDQLGRDVFDRLILGSRISVTVGFASVVIAGVIGTLIGVIAAYYGGWIDSVLMRLADVQLSFPFILLALVINAIIGLGLRNIIITLVIAGWVEYARIARGEILALREREFVEAARVVGAGNGRIMLRHLLPNIVTPIIVISTLQVARFIVAEASISFLGFGVQPPTPAWGSMISEGMEYIFAAWWLVTIPGLALALVALAVNIAGDWLRDVLDPRLKV</sequence>
<dbReference type="KEGG" id="sti:Sthe_0057"/>
<dbReference type="STRING" id="479434.Sthe_0057"/>
<dbReference type="HOGENOM" id="CLU_028518_1_2_0"/>
<organism evidence="9 10">
    <name type="scientific">Sphaerobacter thermophilus (strain ATCC 49802 / DSM 20745 / KCCM 41009 / NCIMB 13125 / S 6022)</name>
    <dbReference type="NCBI Taxonomy" id="479434"/>
    <lineage>
        <taxon>Bacteria</taxon>
        <taxon>Pseudomonadati</taxon>
        <taxon>Thermomicrobiota</taxon>
        <taxon>Thermomicrobia</taxon>
        <taxon>Sphaerobacterales</taxon>
        <taxon>Sphaerobacterineae</taxon>
        <taxon>Sphaerobacteraceae</taxon>
        <taxon>Sphaerobacter</taxon>
    </lineage>
</organism>
<comment type="subcellular location">
    <subcellularLocation>
        <location evidence="1 7">Cell membrane</location>
        <topology evidence="1 7">Multi-pass membrane protein</topology>
    </subcellularLocation>
</comment>
<feature type="transmembrane region" description="Helical" evidence="7">
    <location>
        <begin position="207"/>
        <end position="236"/>
    </location>
</feature>
<feature type="transmembrane region" description="Helical" evidence="7">
    <location>
        <begin position="138"/>
        <end position="166"/>
    </location>
</feature>
<evidence type="ECO:0000256" key="3">
    <source>
        <dbReference type="ARBA" id="ARBA00022475"/>
    </source>
</evidence>
<evidence type="ECO:0000256" key="5">
    <source>
        <dbReference type="ARBA" id="ARBA00022989"/>
    </source>
</evidence>
<reference evidence="9 10" key="2">
    <citation type="journal article" date="2010" name="Stand. Genomic Sci.">
        <title>Complete genome sequence of Desulfohalobium retbaense type strain (HR(100)).</title>
        <authorList>
            <person name="Spring S."/>
            <person name="Nolan M."/>
            <person name="Lapidus A."/>
            <person name="Glavina Del Rio T."/>
            <person name="Copeland A."/>
            <person name="Tice H."/>
            <person name="Cheng J.F."/>
            <person name="Lucas S."/>
            <person name="Land M."/>
            <person name="Chen F."/>
            <person name="Bruce D."/>
            <person name="Goodwin L."/>
            <person name="Pitluck S."/>
            <person name="Ivanova N."/>
            <person name="Mavromatis K."/>
            <person name="Mikhailova N."/>
            <person name="Pati A."/>
            <person name="Chen A."/>
            <person name="Palaniappan K."/>
            <person name="Hauser L."/>
            <person name="Chang Y.J."/>
            <person name="Jeffries C.D."/>
            <person name="Munk C."/>
            <person name="Kiss H."/>
            <person name="Chain P."/>
            <person name="Han C."/>
            <person name="Brettin T."/>
            <person name="Detter J.C."/>
            <person name="Schuler E."/>
            <person name="Goker M."/>
            <person name="Rohde M."/>
            <person name="Bristow J."/>
            <person name="Eisen J.A."/>
            <person name="Markowitz V."/>
            <person name="Hugenholtz P."/>
            <person name="Kyrpides N.C."/>
            <person name="Klenk H.P."/>
        </authorList>
    </citation>
    <scope>NUCLEOTIDE SEQUENCE [LARGE SCALE GENOMIC DNA]</scope>
    <source>
        <strain evidence="10">ATCC 49802 / DSM 20745 / S 6022</strain>
    </source>
</reference>
<dbReference type="EMBL" id="CP001823">
    <property type="protein sequence ID" value="ACZ37496.1"/>
    <property type="molecule type" value="Genomic_DNA"/>
</dbReference>
<dbReference type="AlphaFoldDB" id="D1C5I0"/>
<dbReference type="Pfam" id="PF00528">
    <property type="entry name" value="BPD_transp_1"/>
    <property type="match status" value="1"/>
</dbReference>
<keyword evidence="2 7" id="KW-0813">Transport</keyword>
<feature type="transmembrane region" description="Helical" evidence="7">
    <location>
        <begin position="256"/>
        <end position="279"/>
    </location>
</feature>
<evidence type="ECO:0000313" key="9">
    <source>
        <dbReference type="EMBL" id="ACZ37496.1"/>
    </source>
</evidence>
<dbReference type="InParanoid" id="D1C5I0"/>